<dbReference type="Proteomes" id="UP000315471">
    <property type="component" value="Unassembled WGS sequence"/>
</dbReference>
<accession>A0A5C6E3V9</accession>
<gene>
    <name evidence="1" type="ORF">Q31b_25510</name>
</gene>
<sequence>MLWINLEMALLRLAFRLRKFMGEDIEKVKLTIDKLKMKHR</sequence>
<evidence type="ECO:0000313" key="1">
    <source>
        <dbReference type="EMBL" id="TWU43510.1"/>
    </source>
</evidence>
<evidence type="ECO:0000313" key="2">
    <source>
        <dbReference type="Proteomes" id="UP000315471"/>
    </source>
</evidence>
<dbReference type="AlphaFoldDB" id="A0A5C6E3V9"/>
<reference evidence="1 2" key="1">
    <citation type="submission" date="2019-02" db="EMBL/GenBank/DDBJ databases">
        <title>Deep-cultivation of Planctomycetes and their phenomic and genomic characterization uncovers novel biology.</title>
        <authorList>
            <person name="Wiegand S."/>
            <person name="Jogler M."/>
            <person name="Boedeker C."/>
            <person name="Pinto D."/>
            <person name="Vollmers J."/>
            <person name="Rivas-Marin E."/>
            <person name="Kohn T."/>
            <person name="Peeters S.H."/>
            <person name="Heuer A."/>
            <person name="Rast P."/>
            <person name="Oberbeckmann S."/>
            <person name="Bunk B."/>
            <person name="Jeske O."/>
            <person name="Meyerdierks A."/>
            <person name="Storesund J.E."/>
            <person name="Kallscheuer N."/>
            <person name="Luecker S."/>
            <person name="Lage O.M."/>
            <person name="Pohl T."/>
            <person name="Merkel B.J."/>
            <person name="Hornburger P."/>
            <person name="Mueller R.-W."/>
            <person name="Bruemmer F."/>
            <person name="Labrenz M."/>
            <person name="Spormann A.M."/>
            <person name="Op Den Camp H."/>
            <person name="Overmann J."/>
            <person name="Amann R."/>
            <person name="Jetten M.S.M."/>
            <person name="Mascher T."/>
            <person name="Medema M.H."/>
            <person name="Devos D.P."/>
            <person name="Kaster A.-K."/>
            <person name="Ovreas L."/>
            <person name="Rohde M."/>
            <person name="Galperin M.Y."/>
            <person name="Jogler C."/>
        </authorList>
    </citation>
    <scope>NUCLEOTIDE SEQUENCE [LARGE SCALE GENOMIC DNA]</scope>
    <source>
        <strain evidence="1 2">Q31b</strain>
    </source>
</reference>
<protein>
    <submittedName>
        <fullName evidence="1">Uncharacterized protein</fullName>
    </submittedName>
</protein>
<organism evidence="1 2">
    <name type="scientific">Novipirellula aureliae</name>
    <dbReference type="NCBI Taxonomy" id="2527966"/>
    <lineage>
        <taxon>Bacteria</taxon>
        <taxon>Pseudomonadati</taxon>
        <taxon>Planctomycetota</taxon>
        <taxon>Planctomycetia</taxon>
        <taxon>Pirellulales</taxon>
        <taxon>Pirellulaceae</taxon>
        <taxon>Novipirellula</taxon>
    </lineage>
</organism>
<proteinExistence type="predicted"/>
<keyword evidence="2" id="KW-1185">Reference proteome</keyword>
<comment type="caution">
    <text evidence="1">The sequence shown here is derived from an EMBL/GenBank/DDBJ whole genome shotgun (WGS) entry which is preliminary data.</text>
</comment>
<dbReference type="EMBL" id="SJPY01000003">
    <property type="protein sequence ID" value="TWU43510.1"/>
    <property type="molecule type" value="Genomic_DNA"/>
</dbReference>
<name>A0A5C6E3V9_9BACT</name>